<dbReference type="InterPro" id="IPR008179">
    <property type="entry name" value="HisE"/>
</dbReference>
<keyword evidence="9" id="KW-0963">Cytoplasm</keyword>
<proteinExistence type="inferred from homology"/>
<evidence type="ECO:0000313" key="11">
    <source>
        <dbReference type="Proteomes" id="UP000236743"/>
    </source>
</evidence>
<comment type="subcellular location">
    <subcellularLocation>
        <location evidence="9">Cytoplasm</location>
    </subcellularLocation>
</comment>
<evidence type="ECO:0000256" key="2">
    <source>
        <dbReference type="ARBA" id="ARBA00005204"/>
    </source>
</evidence>
<name>A0A1H5YWK5_9HYPH</name>
<dbReference type="NCBIfam" id="TIGR03188">
    <property type="entry name" value="histidine_hisI"/>
    <property type="match status" value="1"/>
</dbReference>
<evidence type="ECO:0000256" key="9">
    <source>
        <dbReference type="HAMAP-Rule" id="MF_01020"/>
    </source>
</evidence>
<comment type="similarity">
    <text evidence="3 9">Belongs to the PRA-PH family.</text>
</comment>
<evidence type="ECO:0000256" key="8">
    <source>
        <dbReference type="ARBA" id="ARBA00023102"/>
    </source>
</evidence>
<dbReference type="PANTHER" id="PTHR42945:SF1">
    <property type="entry name" value="HISTIDINE BIOSYNTHESIS BIFUNCTIONAL PROTEIN HIS7"/>
    <property type="match status" value="1"/>
</dbReference>
<keyword evidence="8 9" id="KW-0368">Histidine biosynthesis</keyword>
<dbReference type="AlphaFoldDB" id="A0A1H5YWK5"/>
<keyword evidence="4 9" id="KW-0028">Amino-acid biosynthesis</keyword>
<protein>
    <recommendedName>
        <fullName evidence="9">Phosphoribosyl-ATP pyrophosphatase</fullName>
        <shortName evidence="9">PRA-PH</shortName>
        <ecNumber evidence="9">3.6.1.31</ecNumber>
    </recommendedName>
</protein>
<dbReference type="HAMAP" id="MF_01020">
    <property type="entry name" value="HisE"/>
    <property type="match status" value="1"/>
</dbReference>
<dbReference type="EC" id="3.6.1.31" evidence="9"/>
<dbReference type="GO" id="GO:0005524">
    <property type="term" value="F:ATP binding"/>
    <property type="evidence" value="ECO:0007669"/>
    <property type="project" value="UniProtKB-KW"/>
</dbReference>
<dbReference type="PANTHER" id="PTHR42945">
    <property type="entry name" value="HISTIDINE BIOSYNTHESIS BIFUNCTIONAL PROTEIN"/>
    <property type="match status" value="1"/>
</dbReference>
<dbReference type="Proteomes" id="UP000236743">
    <property type="component" value="Unassembled WGS sequence"/>
</dbReference>
<dbReference type="Pfam" id="PF01503">
    <property type="entry name" value="PRA-PH"/>
    <property type="match status" value="1"/>
</dbReference>
<keyword evidence="6 9" id="KW-0378">Hydrolase</keyword>
<comment type="pathway">
    <text evidence="2 9">Amino-acid biosynthesis; L-histidine biosynthesis; L-histidine from 5-phospho-alpha-D-ribose 1-diphosphate: step 2/9.</text>
</comment>
<dbReference type="GO" id="GO:0000105">
    <property type="term" value="P:L-histidine biosynthetic process"/>
    <property type="evidence" value="ECO:0007669"/>
    <property type="project" value="UniProtKB-UniRule"/>
</dbReference>
<evidence type="ECO:0000256" key="7">
    <source>
        <dbReference type="ARBA" id="ARBA00022840"/>
    </source>
</evidence>
<evidence type="ECO:0000256" key="6">
    <source>
        <dbReference type="ARBA" id="ARBA00022801"/>
    </source>
</evidence>
<evidence type="ECO:0000313" key="10">
    <source>
        <dbReference type="EMBL" id="SEG28162.1"/>
    </source>
</evidence>
<comment type="catalytic activity">
    <reaction evidence="1 9">
        <text>1-(5-phospho-beta-D-ribosyl)-ATP + H2O = 1-(5-phospho-beta-D-ribosyl)-5'-AMP + diphosphate + H(+)</text>
        <dbReference type="Rhea" id="RHEA:22828"/>
        <dbReference type="ChEBI" id="CHEBI:15377"/>
        <dbReference type="ChEBI" id="CHEBI:15378"/>
        <dbReference type="ChEBI" id="CHEBI:33019"/>
        <dbReference type="ChEBI" id="CHEBI:59457"/>
        <dbReference type="ChEBI" id="CHEBI:73183"/>
        <dbReference type="EC" id="3.6.1.31"/>
    </reaction>
</comment>
<evidence type="ECO:0000256" key="1">
    <source>
        <dbReference type="ARBA" id="ARBA00001460"/>
    </source>
</evidence>
<dbReference type="UniPathway" id="UPA00031">
    <property type="reaction ID" value="UER00007"/>
</dbReference>
<keyword evidence="11" id="KW-1185">Reference proteome</keyword>
<dbReference type="SUPFAM" id="SSF101386">
    <property type="entry name" value="all-alpha NTP pyrophosphatases"/>
    <property type="match status" value="1"/>
</dbReference>
<sequence length="137" mass="15311">MKPSCDRPTLVCMSDSILRLHAAVLTARSRDPAFSRTAKLLSEGMPKMAKKLAEEAVELGLEAVQGDRQRAILESADLIYNLVVLWSEIGIAPDDVWREIDRREQLYGIAEKLPKSRAADRARRIRPEAIVVAVTED</sequence>
<dbReference type="GO" id="GO:0005737">
    <property type="term" value="C:cytoplasm"/>
    <property type="evidence" value="ECO:0007669"/>
    <property type="project" value="UniProtKB-SubCell"/>
</dbReference>
<reference evidence="10 11" key="1">
    <citation type="submission" date="2016-10" db="EMBL/GenBank/DDBJ databases">
        <authorList>
            <person name="de Groot N.N."/>
        </authorList>
    </citation>
    <scope>NUCLEOTIDE SEQUENCE [LARGE SCALE GENOMIC DNA]</scope>
    <source>
        <strain evidence="10 11">DSM 26656</strain>
    </source>
</reference>
<dbReference type="CDD" id="cd11534">
    <property type="entry name" value="NTP-PPase_HisIE_like"/>
    <property type="match status" value="1"/>
</dbReference>
<keyword evidence="7 9" id="KW-0067">ATP-binding</keyword>
<accession>A0A1H5YWK5</accession>
<gene>
    <name evidence="9" type="primary">hisE</name>
    <name evidence="10" type="ORF">SAMN04488115_104119</name>
</gene>
<evidence type="ECO:0000256" key="4">
    <source>
        <dbReference type="ARBA" id="ARBA00022605"/>
    </source>
</evidence>
<evidence type="ECO:0000256" key="3">
    <source>
        <dbReference type="ARBA" id="ARBA00009392"/>
    </source>
</evidence>
<dbReference type="InterPro" id="IPR021130">
    <property type="entry name" value="PRib-ATP_PPHydrolase-like"/>
</dbReference>
<organism evidence="10 11">
    <name type="scientific">Bosea lathyri</name>
    <dbReference type="NCBI Taxonomy" id="1036778"/>
    <lineage>
        <taxon>Bacteria</taxon>
        <taxon>Pseudomonadati</taxon>
        <taxon>Pseudomonadota</taxon>
        <taxon>Alphaproteobacteria</taxon>
        <taxon>Hyphomicrobiales</taxon>
        <taxon>Boseaceae</taxon>
        <taxon>Bosea</taxon>
    </lineage>
</organism>
<dbReference type="EMBL" id="FNUY01000004">
    <property type="protein sequence ID" value="SEG28162.1"/>
    <property type="molecule type" value="Genomic_DNA"/>
</dbReference>
<dbReference type="GO" id="GO:0004636">
    <property type="term" value="F:phosphoribosyl-ATP diphosphatase activity"/>
    <property type="evidence" value="ECO:0007669"/>
    <property type="project" value="UniProtKB-UniRule"/>
</dbReference>
<dbReference type="Gene3D" id="1.10.287.1080">
    <property type="entry name" value="MazG-like"/>
    <property type="match status" value="1"/>
</dbReference>
<evidence type="ECO:0000256" key="5">
    <source>
        <dbReference type="ARBA" id="ARBA00022741"/>
    </source>
</evidence>
<keyword evidence="5 9" id="KW-0547">Nucleotide-binding</keyword>